<keyword evidence="2" id="KW-0812">Transmembrane</keyword>
<feature type="compositionally biased region" description="Low complexity" evidence="1">
    <location>
        <begin position="13"/>
        <end position="40"/>
    </location>
</feature>
<feature type="transmembrane region" description="Helical" evidence="2">
    <location>
        <begin position="55"/>
        <end position="75"/>
    </location>
</feature>
<dbReference type="GeneID" id="19900089"/>
<keyword evidence="4" id="KW-1185">Reference proteome</keyword>
<reference evidence="4" key="1">
    <citation type="submission" date="2012-06" db="EMBL/GenBank/DDBJ databases">
        <title>The genome sequence of Coniosporium apollinis CBS 100218.</title>
        <authorList>
            <consortium name="The Broad Institute Genome Sequencing Platform"/>
            <person name="Cuomo C."/>
            <person name="Gorbushina A."/>
            <person name="Noack S."/>
            <person name="Walker B."/>
            <person name="Young S.K."/>
            <person name="Zeng Q."/>
            <person name="Gargeya S."/>
            <person name="Fitzgerald M."/>
            <person name="Haas B."/>
            <person name="Abouelleil A."/>
            <person name="Alvarado L."/>
            <person name="Arachchi H.M."/>
            <person name="Berlin A.M."/>
            <person name="Chapman S.B."/>
            <person name="Goldberg J."/>
            <person name="Griggs A."/>
            <person name="Gujja S."/>
            <person name="Hansen M."/>
            <person name="Howarth C."/>
            <person name="Imamovic A."/>
            <person name="Larimer J."/>
            <person name="McCowan C."/>
            <person name="Montmayeur A."/>
            <person name="Murphy C."/>
            <person name="Neiman D."/>
            <person name="Pearson M."/>
            <person name="Priest M."/>
            <person name="Roberts A."/>
            <person name="Saif S."/>
            <person name="Shea T."/>
            <person name="Sisk P."/>
            <person name="Sykes S."/>
            <person name="Wortman J."/>
            <person name="Nusbaum C."/>
            <person name="Birren B."/>
        </authorList>
    </citation>
    <scope>NUCLEOTIDE SEQUENCE [LARGE SCALE GENOMIC DNA]</scope>
    <source>
        <strain evidence="4">CBS 100218</strain>
    </source>
</reference>
<dbReference type="STRING" id="1168221.R7YNQ5"/>
<dbReference type="PANTHER" id="PTHR37919">
    <property type="entry name" value="PROTEIN CBG05606"/>
    <property type="match status" value="1"/>
</dbReference>
<dbReference type="PANTHER" id="PTHR37919:SF2">
    <property type="entry name" value="EXPERA DOMAIN-CONTAINING PROTEIN"/>
    <property type="match status" value="1"/>
</dbReference>
<dbReference type="EMBL" id="JH767563">
    <property type="protein sequence ID" value="EON63550.1"/>
    <property type="molecule type" value="Genomic_DNA"/>
</dbReference>
<name>R7YNQ5_CONA1</name>
<accession>R7YNQ5</accession>
<keyword evidence="2" id="KW-1133">Transmembrane helix</keyword>
<gene>
    <name evidence="3" type="ORF">W97_02778</name>
</gene>
<organism evidence="3 4">
    <name type="scientific">Coniosporium apollinis (strain CBS 100218)</name>
    <name type="common">Rock-inhabiting black yeast</name>
    <dbReference type="NCBI Taxonomy" id="1168221"/>
    <lineage>
        <taxon>Eukaryota</taxon>
        <taxon>Fungi</taxon>
        <taxon>Dikarya</taxon>
        <taxon>Ascomycota</taxon>
        <taxon>Pezizomycotina</taxon>
        <taxon>Dothideomycetes</taxon>
        <taxon>Dothideomycetes incertae sedis</taxon>
        <taxon>Coniosporium</taxon>
    </lineage>
</organism>
<dbReference type="HOGENOM" id="CLU_076143_0_0_1"/>
<evidence type="ECO:0000256" key="2">
    <source>
        <dbReference type="SAM" id="Phobius"/>
    </source>
</evidence>
<evidence type="ECO:0000256" key="1">
    <source>
        <dbReference type="SAM" id="MobiDB-lite"/>
    </source>
</evidence>
<dbReference type="eggNOG" id="ENOG502S97T">
    <property type="taxonomic scope" value="Eukaryota"/>
</dbReference>
<dbReference type="AlphaFoldDB" id="R7YNQ5"/>
<dbReference type="OMA" id="IVEMLMY"/>
<feature type="region of interest" description="Disordered" evidence="1">
    <location>
        <begin position="1"/>
        <end position="45"/>
    </location>
</feature>
<dbReference type="OrthoDB" id="60858at2759"/>
<evidence type="ECO:0000313" key="4">
    <source>
        <dbReference type="Proteomes" id="UP000016924"/>
    </source>
</evidence>
<sequence>MVSTRSQYSTTFPPSQLSPSSHSSDSPSTPDRAPTSSASPPSKPKAWAHTPDHLILAWLLVSLPLVLWDTLYVFLRPHSMPGGFLHSPLWVPYALYGTVDHVYGSRAWEAHNGFTAAQSALNAVETVAYATYLWWVWRFGRDGEGRVGKRGPGMPRKDGTVGREVMAAGKRVVKGRWAGRAVLVGFAASIMTVSKTVLYYESRGLGLFVVVRGPVGEGRGGLGQDRVFSALDIKLLTQILGLNEYYSGFESIGNNDTFSLVFLWIVPK</sequence>
<evidence type="ECO:0000313" key="3">
    <source>
        <dbReference type="EMBL" id="EON63550.1"/>
    </source>
</evidence>
<feature type="compositionally biased region" description="Polar residues" evidence="1">
    <location>
        <begin position="1"/>
        <end position="12"/>
    </location>
</feature>
<dbReference type="RefSeq" id="XP_007778867.1">
    <property type="nucleotide sequence ID" value="XM_007780677.1"/>
</dbReference>
<proteinExistence type="predicted"/>
<protein>
    <submittedName>
        <fullName evidence="3">Uncharacterized protein</fullName>
    </submittedName>
</protein>
<keyword evidence="2" id="KW-0472">Membrane</keyword>
<dbReference type="Proteomes" id="UP000016924">
    <property type="component" value="Unassembled WGS sequence"/>
</dbReference>